<evidence type="ECO:0000313" key="2">
    <source>
        <dbReference type="Proteomes" id="UP001608902"/>
    </source>
</evidence>
<proteinExistence type="predicted"/>
<dbReference type="Proteomes" id="UP001608902">
    <property type="component" value="Unassembled WGS sequence"/>
</dbReference>
<evidence type="ECO:0000313" key="1">
    <source>
        <dbReference type="EMBL" id="MFH4981744.1"/>
    </source>
</evidence>
<reference evidence="1 2" key="1">
    <citation type="submission" date="2024-08" db="EMBL/GenBank/DDBJ databases">
        <title>Gnathostoma spinigerum genome.</title>
        <authorList>
            <person name="Gonzalez-Bertolin B."/>
            <person name="Monzon S."/>
            <person name="Zaballos A."/>
            <person name="Jimenez P."/>
            <person name="Dekumyoy P."/>
            <person name="Varona S."/>
            <person name="Cuesta I."/>
            <person name="Sumanam S."/>
            <person name="Adisakwattana P."/>
            <person name="Gasser R.B."/>
            <person name="Hernandez-Gonzalez A."/>
            <person name="Young N.D."/>
            <person name="Perteguer M.J."/>
        </authorList>
    </citation>
    <scope>NUCLEOTIDE SEQUENCE [LARGE SCALE GENOMIC DNA]</scope>
    <source>
        <strain evidence="1">AL3</strain>
        <tissue evidence="1">Liver</tissue>
    </source>
</reference>
<keyword evidence="2" id="KW-1185">Reference proteome</keyword>
<gene>
    <name evidence="1" type="ORF">AB6A40_008453</name>
</gene>
<comment type="caution">
    <text evidence="1">The sequence shown here is derived from an EMBL/GenBank/DDBJ whole genome shotgun (WGS) entry which is preliminary data.</text>
</comment>
<name>A0ABD6EU82_9BILA</name>
<sequence>MMGFYMQLETTTNNLILVFNPIISSLIRKSLLNGEFTVWFTQSAPLLSFRSTTLIEYTSTRISTNKSRYSQDWGNGKLTGVEKYPMAGDVSSLNSSRSISAPPRKKWYRRVPESFRRIRSQQALHDEVGAAFFLFSVKLHKFCKNFENSNFTYHLFFRPNFP</sequence>
<dbReference type="EMBL" id="JBGFUD010007785">
    <property type="protein sequence ID" value="MFH4981744.1"/>
    <property type="molecule type" value="Genomic_DNA"/>
</dbReference>
<accession>A0ABD6EU82</accession>
<dbReference type="AlphaFoldDB" id="A0ABD6EU82"/>
<protein>
    <submittedName>
        <fullName evidence="1">Uncharacterized protein</fullName>
    </submittedName>
</protein>
<organism evidence="1 2">
    <name type="scientific">Gnathostoma spinigerum</name>
    <dbReference type="NCBI Taxonomy" id="75299"/>
    <lineage>
        <taxon>Eukaryota</taxon>
        <taxon>Metazoa</taxon>
        <taxon>Ecdysozoa</taxon>
        <taxon>Nematoda</taxon>
        <taxon>Chromadorea</taxon>
        <taxon>Rhabditida</taxon>
        <taxon>Spirurina</taxon>
        <taxon>Gnathostomatomorpha</taxon>
        <taxon>Gnathostomatoidea</taxon>
        <taxon>Gnathostomatidae</taxon>
        <taxon>Gnathostoma</taxon>
    </lineage>
</organism>